<dbReference type="Proteomes" id="UP000198122">
    <property type="component" value="Unassembled WGS sequence"/>
</dbReference>
<proteinExistence type="predicted"/>
<feature type="transmembrane region" description="Helical" evidence="5">
    <location>
        <begin position="12"/>
        <end position="40"/>
    </location>
</feature>
<organism evidence="7 8">
    <name type="scientific">Kytococcus aerolatus</name>
    <dbReference type="NCBI Taxonomy" id="592308"/>
    <lineage>
        <taxon>Bacteria</taxon>
        <taxon>Bacillati</taxon>
        <taxon>Actinomycetota</taxon>
        <taxon>Actinomycetes</taxon>
        <taxon>Micrococcales</taxon>
        <taxon>Kytococcaceae</taxon>
        <taxon>Kytococcus</taxon>
    </lineage>
</organism>
<evidence type="ECO:0000256" key="4">
    <source>
        <dbReference type="SAM" id="MobiDB-lite"/>
    </source>
</evidence>
<keyword evidence="8" id="KW-1185">Reference proteome</keyword>
<dbReference type="PANTHER" id="PTHR12302:SF3">
    <property type="entry name" value="SERINE_THREONINE-PROTEIN KINASE 31"/>
    <property type="match status" value="1"/>
</dbReference>
<evidence type="ECO:0000256" key="2">
    <source>
        <dbReference type="ARBA" id="ARBA00022759"/>
    </source>
</evidence>
<dbReference type="AlphaFoldDB" id="A0A212T3N5"/>
<feature type="region of interest" description="Disordered" evidence="4">
    <location>
        <begin position="46"/>
        <end position="210"/>
    </location>
</feature>
<reference evidence="7 8" key="1">
    <citation type="submission" date="2017-06" db="EMBL/GenBank/DDBJ databases">
        <authorList>
            <person name="Kim H.J."/>
            <person name="Triplett B.A."/>
        </authorList>
    </citation>
    <scope>NUCLEOTIDE SEQUENCE [LARGE SCALE GENOMIC DNA]</scope>
    <source>
        <strain evidence="7 8">DSM 22179</strain>
    </source>
</reference>
<dbReference type="PANTHER" id="PTHR12302">
    <property type="entry name" value="EBNA2 BINDING PROTEIN P100"/>
    <property type="match status" value="1"/>
</dbReference>
<evidence type="ECO:0000256" key="5">
    <source>
        <dbReference type="SAM" id="Phobius"/>
    </source>
</evidence>
<sequence length="420" mass="42342">MSPTSPSSGEDTTAGCLGCGCLLILLAALGAAVVFVFGLVSGGGGDAGESGAGAPPSVAATASPTSEQHPSASTTSRDAQSLASSPTSTTRGSAPASPTSTTRGSAPASPTSTTRGSAPASPTGSATAGASSEPVSEPSASVKPTVGVAARPTAQGPSADRPSASRPAADRPHRREPADPSASRSPGPAQSERPVSSSRRGPVTHVVDGDTLDVRLSTGVERVRIIGLDTPEVGECGFQEATAGMRDLVGGTTVALERDPTQDDRDRYGRLVRHVRMGSGESAAVEMIRQGLSTEYLYGAVYQHRGEHLAAEQQARAAGRGLWSGRCPASPTPVPTPTPSAEPAPAPAPAAPTTAPGRGPAAPDPGACRIKGNIASDGEKIFHSPGQQHYEKTKISPAKGERWFCSAAEAIEAGWRAAKQ</sequence>
<dbReference type="GO" id="GO:0016787">
    <property type="term" value="F:hydrolase activity"/>
    <property type="evidence" value="ECO:0007669"/>
    <property type="project" value="UniProtKB-KW"/>
</dbReference>
<dbReference type="Gene3D" id="2.40.50.90">
    <property type="match status" value="1"/>
</dbReference>
<dbReference type="InterPro" id="IPR002071">
    <property type="entry name" value="Thermonucl_AS"/>
</dbReference>
<feature type="domain" description="TNase-like" evidence="6">
    <location>
        <begin position="197"/>
        <end position="325"/>
    </location>
</feature>
<gene>
    <name evidence="7" type="ORF">SAMN05445756_0318</name>
</gene>
<dbReference type="SUPFAM" id="SSF50199">
    <property type="entry name" value="Staphylococcal nuclease"/>
    <property type="match status" value="1"/>
</dbReference>
<keyword evidence="5" id="KW-0472">Membrane</keyword>
<evidence type="ECO:0000259" key="6">
    <source>
        <dbReference type="PROSITE" id="PS50830"/>
    </source>
</evidence>
<dbReference type="GO" id="GO:0003676">
    <property type="term" value="F:nucleic acid binding"/>
    <property type="evidence" value="ECO:0007669"/>
    <property type="project" value="InterPro"/>
</dbReference>
<evidence type="ECO:0000256" key="3">
    <source>
        <dbReference type="ARBA" id="ARBA00022801"/>
    </source>
</evidence>
<name>A0A212T3N5_9MICO</name>
<feature type="compositionally biased region" description="Low complexity" evidence="4">
    <location>
        <begin position="116"/>
        <end position="142"/>
    </location>
</feature>
<evidence type="ECO:0000256" key="1">
    <source>
        <dbReference type="ARBA" id="ARBA00022722"/>
    </source>
</evidence>
<feature type="compositionally biased region" description="Polar residues" evidence="4">
    <location>
        <begin position="67"/>
        <end position="115"/>
    </location>
</feature>
<feature type="compositionally biased region" description="Low complexity" evidence="4">
    <location>
        <begin position="157"/>
        <end position="167"/>
    </location>
</feature>
<dbReference type="SMART" id="SM00318">
    <property type="entry name" value="SNc"/>
    <property type="match status" value="1"/>
</dbReference>
<feature type="region of interest" description="Disordered" evidence="4">
    <location>
        <begin position="321"/>
        <end position="367"/>
    </location>
</feature>
<keyword evidence="2 7" id="KW-0255">Endonuclease</keyword>
<dbReference type="PROSITE" id="PS01123">
    <property type="entry name" value="TNASE_1"/>
    <property type="match status" value="1"/>
</dbReference>
<dbReference type="InterPro" id="IPR035437">
    <property type="entry name" value="SNase_OB-fold_sf"/>
</dbReference>
<keyword evidence="3" id="KW-0378">Hydrolase</keyword>
<accession>A0A212T3N5</accession>
<dbReference type="RefSeq" id="WP_268807405.1">
    <property type="nucleotide sequence ID" value="NZ_FYEZ01000001.1"/>
</dbReference>
<feature type="compositionally biased region" description="Low complexity" evidence="4">
    <location>
        <begin position="351"/>
        <end position="367"/>
    </location>
</feature>
<keyword evidence="5" id="KW-1133">Transmembrane helix</keyword>
<protein>
    <submittedName>
        <fullName evidence="7">Endonuclease YncB, thermonuclease family</fullName>
    </submittedName>
</protein>
<keyword evidence="5" id="KW-0812">Transmembrane</keyword>
<keyword evidence="1" id="KW-0540">Nuclease</keyword>
<dbReference type="EMBL" id="FYEZ01000001">
    <property type="protein sequence ID" value="SNC60629.1"/>
    <property type="molecule type" value="Genomic_DNA"/>
</dbReference>
<dbReference type="InterPro" id="IPR016071">
    <property type="entry name" value="Staphylococal_nuclease_OB-fold"/>
</dbReference>
<feature type="compositionally biased region" description="Pro residues" evidence="4">
    <location>
        <begin position="330"/>
        <end position="350"/>
    </location>
</feature>
<feature type="compositionally biased region" description="Low complexity" evidence="4">
    <location>
        <begin position="52"/>
        <end position="66"/>
    </location>
</feature>
<feature type="compositionally biased region" description="Basic and acidic residues" evidence="4">
    <location>
        <begin position="168"/>
        <end position="178"/>
    </location>
</feature>
<dbReference type="Pfam" id="PF00565">
    <property type="entry name" value="SNase"/>
    <property type="match status" value="1"/>
</dbReference>
<dbReference type="PROSITE" id="PS50830">
    <property type="entry name" value="TNASE_3"/>
    <property type="match status" value="1"/>
</dbReference>
<evidence type="ECO:0000313" key="8">
    <source>
        <dbReference type="Proteomes" id="UP000198122"/>
    </source>
</evidence>
<dbReference type="GO" id="GO:0004519">
    <property type="term" value="F:endonuclease activity"/>
    <property type="evidence" value="ECO:0007669"/>
    <property type="project" value="UniProtKB-KW"/>
</dbReference>
<evidence type="ECO:0000313" key="7">
    <source>
        <dbReference type="EMBL" id="SNC60629.1"/>
    </source>
</evidence>